<dbReference type="Proteomes" id="UP000060487">
    <property type="component" value="Unassembled WGS sequence"/>
</dbReference>
<feature type="transmembrane region" description="Helical" evidence="2">
    <location>
        <begin position="338"/>
        <end position="358"/>
    </location>
</feature>
<keyword evidence="3" id="KW-0732">Signal</keyword>
<reference evidence="4 5" key="1">
    <citation type="submission" date="2015-11" db="EMBL/GenBank/DDBJ databases">
        <authorList>
            <person name="Lin W."/>
        </authorList>
    </citation>
    <scope>NUCLEOTIDE SEQUENCE [LARGE SCALE GENOMIC DNA]</scope>
    <source>
        <strain evidence="4 5">HCH-1</strain>
    </source>
</reference>
<dbReference type="RefSeq" id="WP_085051469.1">
    <property type="nucleotide sequence ID" value="NZ_LNQR01000032.1"/>
</dbReference>
<sequence>MKRLILMAFFLLLASTASAELYLNGYEAVFEAAQNRVGEFVNVQAKLRITYKTDQPLSSGFKFVGSGKISNVMVTDDTGRPVRYTVEKLKENKISFSFPAITSGSKTIVIIFVMEDAIKNGLLYDSFDASWVGKWQIPVNNAVYTFIFPRGFNASWVDTNFASFNKITVDDRQAIQITQPLLAESVFSMKVKPSLGVPSFGGHSSVFFLLALTAAVLLILRIIINIKNLPDSARLDSRELTPAEVAYLKKGLKHSICVGVFDLLQLGRLIKTPPNSLQSLKPDNTLYAHEMLLMEFFKTSATLTDLFRDKELRKGYEEEIINSLSRKGCLKEAKADMAAARTIIWTSALAVIIMVAAGKFSGVSAFYLILSLIVPVIGIITGLILYKRRPKSGRARYMLEKWEATVENQSFVVREGNPFISYGVAILGLSIIAGTVFDDYLGYVSYARAQRGESSSGCSGCSSGVSSGDSGGSDGGSGGCGGCGGGGGD</sequence>
<evidence type="ECO:0000256" key="3">
    <source>
        <dbReference type="SAM" id="SignalP"/>
    </source>
</evidence>
<evidence type="ECO:0000313" key="4">
    <source>
        <dbReference type="EMBL" id="KWT91080.1"/>
    </source>
</evidence>
<proteinExistence type="predicted"/>
<protein>
    <recommendedName>
        <fullName evidence="6">DUF2207 domain-containing protein</fullName>
    </recommendedName>
</protein>
<gene>
    <name evidence="4" type="ORF">ASN18_0904</name>
</gene>
<keyword evidence="2" id="KW-0472">Membrane</keyword>
<name>A0ABR5SIN5_9BACT</name>
<feature type="region of interest" description="Disordered" evidence="1">
    <location>
        <begin position="467"/>
        <end position="489"/>
    </location>
</feature>
<organism evidence="4 5">
    <name type="scientific">Candidatus Magnetominusculus xianensis</name>
    <dbReference type="NCBI Taxonomy" id="1748249"/>
    <lineage>
        <taxon>Bacteria</taxon>
        <taxon>Pseudomonadati</taxon>
        <taxon>Nitrospirota</taxon>
        <taxon>Nitrospiria</taxon>
        <taxon>Nitrospirales</taxon>
        <taxon>Nitrospiraceae</taxon>
        <taxon>Candidatus Magnetominusculus</taxon>
    </lineage>
</organism>
<keyword evidence="5" id="KW-1185">Reference proteome</keyword>
<feature type="compositionally biased region" description="Gly residues" evidence="1">
    <location>
        <begin position="469"/>
        <end position="489"/>
    </location>
</feature>
<evidence type="ECO:0008006" key="6">
    <source>
        <dbReference type="Google" id="ProtNLM"/>
    </source>
</evidence>
<feature type="transmembrane region" description="Helical" evidence="2">
    <location>
        <begin position="206"/>
        <end position="224"/>
    </location>
</feature>
<comment type="caution">
    <text evidence="4">The sequence shown here is derived from an EMBL/GenBank/DDBJ whole genome shotgun (WGS) entry which is preliminary data.</text>
</comment>
<feature type="chain" id="PRO_5046854647" description="DUF2207 domain-containing protein" evidence="3">
    <location>
        <begin position="20"/>
        <end position="489"/>
    </location>
</feature>
<keyword evidence="2" id="KW-1133">Transmembrane helix</keyword>
<feature type="transmembrane region" description="Helical" evidence="2">
    <location>
        <begin position="419"/>
        <end position="437"/>
    </location>
</feature>
<feature type="transmembrane region" description="Helical" evidence="2">
    <location>
        <begin position="364"/>
        <end position="386"/>
    </location>
</feature>
<dbReference type="EMBL" id="LNQR01000032">
    <property type="protein sequence ID" value="KWT91080.1"/>
    <property type="molecule type" value="Genomic_DNA"/>
</dbReference>
<accession>A0ABR5SIN5</accession>
<feature type="signal peptide" evidence="3">
    <location>
        <begin position="1"/>
        <end position="19"/>
    </location>
</feature>
<keyword evidence="2" id="KW-0812">Transmembrane</keyword>
<evidence type="ECO:0000256" key="2">
    <source>
        <dbReference type="SAM" id="Phobius"/>
    </source>
</evidence>
<evidence type="ECO:0000313" key="5">
    <source>
        <dbReference type="Proteomes" id="UP000060487"/>
    </source>
</evidence>
<evidence type="ECO:0000256" key="1">
    <source>
        <dbReference type="SAM" id="MobiDB-lite"/>
    </source>
</evidence>